<dbReference type="PANTHER" id="PTHR30477:SF23">
    <property type="entry name" value="HIGH-AFFINITY ZINC UPTAKE SYSTEM MEMBRANE PROTEIN ZNUB"/>
    <property type="match status" value="1"/>
</dbReference>
<dbReference type="GO" id="GO:0043190">
    <property type="term" value="C:ATP-binding cassette (ABC) transporter complex"/>
    <property type="evidence" value="ECO:0007669"/>
    <property type="project" value="InterPro"/>
</dbReference>
<dbReference type="GO" id="GO:0006829">
    <property type="term" value="P:zinc ion transport"/>
    <property type="evidence" value="ECO:0007669"/>
    <property type="project" value="UniProtKB-KW"/>
</dbReference>
<keyword evidence="7" id="KW-0862">Zinc</keyword>
<dbReference type="SUPFAM" id="SSF81345">
    <property type="entry name" value="ABC transporter involved in vitamin B12 uptake, BtuC"/>
    <property type="match status" value="1"/>
</dbReference>
<dbReference type="AlphaFoldDB" id="A0A1W1E5P4"/>
<evidence type="ECO:0000256" key="2">
    <source>
        <dbReference type="ARBA" id="ARBA00004651"/>
    </source>
</evidence>
<evidence type="ECO:0000256" key="1">
    <source>
        <dbReference type="ARBA" id="ARBA00002313"/>
    </source>
</evidence>
<evidence type="ECO:0000256" key="12">
    <source>
        <dbReference type="ARBA" id="ARBA00040080"/>
    </source>
</evidence>
<accession>A0A1W1E5P4</accession>
<evidence type="ECO:0000256" key="9">
    <source>
        <dbReference type="ARBA" id="ARBA00022989"/>
    </source>
</evidence>
<dbReference type="PROSITE" id="PS51257">
    <property type="entry name" value="PROKAR_LIPOPROTEIN"/>
    <property type="match status" value="1"/>
</dbReference>
<evidence type="ECO:0000256" key="3">
    <source>
        <dbReference type="ARBA" id="ARBA00008034"/>
    </source>
</evidence>
<keyword evidence="6 13" id="KW-0812">Transmembrane</keyword>
<dbReference type="GO" id="GO:0055085">
    <property type="term" value="P:transmembrane transport"/>
    <property type="evidence" value="ECO:0007669"/>
    <property type="project" value="InterPro"/>
</dbReference>
<sequence length="267" mass="28692">MEDFIFRAILAAIGISIITGSLGCFVIWKRMSYFSESISHSALLGVSLGLASGLGLHFGLIIIGIVFALLIVILQQRQFLSNDAILGIFSHISLSLGIVILALVGGANTDYFSLLFGDILSISNQDIIWIYAILALVGTLLISFWQRLLLLTLSEDLGVASGLNKIRYQFLFMLMIALTVSVSVQIVGVLLITSLLIIPPAIARVFSNTPIQMALLSITTSIIAVIIGLSGSTHYDIATGPTIVITLGALFIMSQILPRNLCINRGD</sequence>
<evidence type="ECO:0000256" key="10">
    <source>
        <dbReference type="ARBA" id="ARBA00023065"/>
    </source>
</evidence>
<feature type="transmembrane region" description="Helical" evidence="13">
    <location>
        <begin position="85"/>
        <end position="107"/>
    </location>
</feature>
<keyword evidence="5" id="KW-1003">Cell membrane</keyword>
<keyword evidence="9 13" id="KW-1133">Transmembrane helix</keyword>
<evidence type="ECO:0000256" key="5">
    <source>
        <dbReference type="ARBA" id="ARBA00022475"/>
    </source>
</evidence>
<feature type="transmembrane region" description="Helical" evidence="13">
    <location>
        <begin position="127"/>
        <end position="150"/>
    </location>
</feature>
<evidence type="ECO:0000256" key="11">
    <source>
        <dbReference type="ARBA" id="ARBA00023136"/>
    </source>
</evidence>
<evidence type="ECO:0000256" key="7">
    <source>
        <dbReference type="ARBA" id="ARBA00022833"/>
    </source>
</evidence>
<proteinExistence type="inferred from homology"/>
<gene>
    <name evidence="14" type="ORF">MNB_SUP05-SYMBIONT-4-229</name>
    <name evidence="16" type="ORF">MNB_SUP05-SYMBIONT-5-705</name>
    <name evidence="15" type="ORF">MNB_SUP05-SYMBIONT-7-227</name>
</gene>
<evidence type="ECO:0000313" key="15">
    <source>
        <dbReference type="EMBL" id="SFV89273.1"/>
    </source>
</evidence>
<keyword evidence="11 13" id="KW-0472">Membrane</keyword>
<evidence type="ECO:0000256" key="13">
    <source>
        <dbReference type="SAM" id="Phobius"/>
    </source>
</evidence>
<keyword evidence="10" id="KW-0406">Ion transport</keyword>
<comment type="function">
    <text evidence="1">Involved in the high-affinity zinc uptake transport system.</text>
</comment>
<dbReference type="EMBL" id="FPIA01000139">
    <property type="protein sequence ID" value="SFV89273.1"/>
    <property type="molecule type" value="Genomic_DNA"/>
</dbReference>
<organism evidence="15">
    <name type="scientific">hydrothermal vent metagenome</name>
    <dbReference type="NCBI Taxonomy" id="652676"/>
    <lineage>
        <taxon>unclassified sequences</taxon>
        <taxon>metagenomes</taxon>
        <taxon>ecological metagenomes</taxon>
    </lineage>
</organism>
<evidence type="ECO:0000313" key="14">
    <source>
        <dbReference type="EMBL" id="SFV86787.1"/>
    </source>
</evidence>
<feature type="transmembrane region" description="Helical" evidence="13">
    <location>
        <begin position="237"/>
        <end position="257"/>
    </location>
</feature>
<dbReference type="EMBL" id="FPHY01000105">
    <property type="protein sequence ID" value="SFV86787.1"/>
    <property type="molecule type" value="Genomic_DNA"/>
</dbReference>
<reference evidence="15" key="1">
    <citation type="submission" date="2016-10" db="EMBL/GenBank/DDBJ databases">
        <authorList>
            <person name="de Groot N.N."/>
        </authorList>
    </citation>
    <scope>NUCLEOTIDE SEQUENCE</scope>
</reference>
<comment type="similarity">
    <text evidence="3">Belongs to the ABC-3 integral membrane protein family.</text>
</comment>
<evidence type="ECO:0000313" key="16">
    <source>
        <dbReference type="EMBL" id="SFV89598.1"/>
    </source>
</evidence>
<keyword evidence="8" id="KW-0864">Zinc transport</keyword>
<evidence type="ECO:0000256" key="6">
    <source>
        <dbReference type="ARBA" id="ARBA00022692"/>
    </source>
</evidence>
<comment type="subcellular location">
    <subcellularLocation>
        <location evidence="2">Cell membrane</location>
        <topology evidence="2">Multi-pass membrane protein</topology>
    </subcellularLocation>
</comment>
<feature type="transmembrane region" description="Helical" evidence="13">
    <location>
        <begin position="210"/>
        <end position="230"/>
    </location>
</feature>
<name>A0A1W1E5P4_9ZZZZ</name>
<dbReference type="Gene3D" id="1.10.3470.10">
    <property type="entry name" value="ABC transporter involved in vitamin B12 uptake, BtuC"/>
    <property type="match status" value="1"/>
</dbReference>
<dbReference type="GO" id="GO:0010043">
    <property type="term" value="P:response to zinc ion"/>
    <property type="evidence" value="ECO:0007669"/>
    <property type="project" value="TreeGrafter"/>
</dbReference>
<dbReference type="InterPro" id="IPR001626">
    <property type="entry name" value="ABC_TroCD"/>
</dbReference>
<evidence type="ECO:0000256" key="4">
    <source>
        <dbReference type="ARBA" id="ARBA00022448"/>
    </source>
</evidence>
<feature type="transmembrane region" description="Helical" evidence="13">
    <location>
        <begin position="170"/>
        <end position="198"/>
    </location>
</feature>
<feature type="transmembrane region" description="Helical" evidence="13">
    <location>
        <begin position="7"/>
        <end position="28"/>
    </location>
</feature>
<evidence type="ECO:0000256" key="8">
    <source>
        <dbReference type="ARBA" id="ARBA00022906"/>
    </source>
</evidence>
<dbReference type="PANTHER" id="PTHR30477">
    <property type="entry name" value="ABC-TRANSPORTER METAL-BINDING PROTEIN"/>
    <property type="match status" value="1"/>
</dbReference>
<keyword evidence="4" id="KW-0813">Transport</keyword>
<feature type="transmembrane region" description="Helical" evidence="13">
    <location>
        <begin position="48"/>
        <end position="73"/>
    </location>
</feature>
<dbReference type="InterPro" id="IPR037294">
    <property type="entry name" value="ABC_BtuC-like"/>
</dbReference>
<dbReference type="EMBL" id="FPHZ01000243">
    <property type="protein sequence ID" value="SFV89598.1"/>
    <property type="molecule type" value="Genomic_DNA"/>
</dbReference>
<dbReference type="Pfam" id="PF00950">
    <property type="entry name" value="ABC-3"/>
    <property type="match status" value="1"/>
</dbReference>
<protein>
    <recommendedName>
        <fullName evidence="12">High-affinity zinc uptake system membrane protein ZnuB</fullName>
    </recommendedName>
</protein>